<gene>
    <name evidence="1" type="ORF">K469DRAFT_804532</name>
</gene>
<name>A0A6A6ELY2_9PEZI</name>
<evidence type="ECO:0000313" key="2">
    <source>
        <dbReference type="Proteomes" id="UP000800200"/>
    </source>
</evidence>
<dbReference type="Proteomes" id="UP000800200">
    <property type="component" value="Unassembled WGS sequence"/>
</dbReference>
<protein>
    <recommendedName>
        <fullName evidence="3">MACPF domain-containing protein</fullName>
    </recommendedName>
</protein>
<accession>A0A6A6ELY2</accession>
<keyword evidence="2" id="KW-1185">Reference proteome</keyword>
<proteinExistence type="predicted"/>
<dbReference type="OrthoDB" id="4500473at2759"/>
<reference evidence="1" key="1">
    <citation type="journal article" date="2020" name="Stud. Mycol.">
        <title>101 Dothideomycetes genomes: a test case for predicting lifestyles and emergence of pathogens.</title>
        <authorList>
            <person name="Haridas S."/>
            <person name="Albert R."/>
            <person name="Binder M."/>
            <person name="Bloem J."/>
            <person name="Labutti K."/>
            <person name="Salamov A."/>
            <person name="Andreopoulos B."/>
            <person name="Baker S."/>
            <person name="Barry K."/>
            <person name="Bills G."/>
            <person name="Bluhm B."/>
            <person name="Cannon C."/>
            <person name="Castanera R."/>
            <person name="Culley D."/>
            <person name="Daum C."/>
            <person name="Ezra D."/>
            <person name="Gonzalez J."/>
            <person name="Henrissat B."/>
            <person name="Kuo A."/>
            <person name="Liang C."/>
            <person name="Lipzen A."/>
            <person name="Lutzoni F."/>
            <person name="Magnuson J."/>
            <person name="Mondo S."/>
            <person name="Nolan M."/>
            <person name="Ohm R."/>
            <person name="Pangilinan J."/>
            <person name="Park H.-J."/>
            <person name="Ramirez L."/>
            <person name="Alfaro M."/>
            <person name="Sun H."/>
            <person name="Tritt A."/>
            <person name="Yoshinaga Y."/>
            <person name="Zwiers L.-H."/>
            <person name="Turgeon B."/>
            <person name="Goodwin S."/>
            <person name="Spatafora J."/>
            <person name="Crous P."/>
            <person name="Grigoriev I."/>
        </authorList>
    </citation>
    <scope>NUCLEOTIDE SEQUENCE</scope>
    <source>
        <strain evidence="1">CBS 207.26</strain>
    </source>
</reference>
<sequence>MEKCWFVLKQSHYPPPDLPENGIGIANGAICLGHIIPDSKNLDGVINRSEDGIKFTPAAWKLEGAANASAPIGGAVTVTAEQHTKLAFERTEKDHKEFGTLDRYIIQVNRKFIGGILEDKEVATHIERTKGVKLLGIGGQWSVYMITGITVARGAKGESAESRKFEANTSTDVNVTDAASGGLAANFASNKSTSMLAQKSSDFVWAVRLVKIWKDATKKDWDFRTVSKGATFSLDDEKQWKDEIQQTLSQELSEVEYQTLDLPDEEGMIVF</sequence>
<dbReference type="EMBL" id="ML994616">
    <property type="protein sequence ID" value="KAF2191739.1"/>
    <property type="molecule type" value="Genomic_DNA"/>
</dbReference>
<evidence type="ECO:0000313" key="1">
    <source>
        <dbReference type="EMBL" id="KAF2191739.1"/>
    </source>
</evidence>
<evidence type="ECO:0008006" key="3">
    <source>
        <dbReference type="Google" id="ProtNLM"/>
    </source>
</evidence>
<organism evidence="1 2">
    <name type="scientific">Zopfia rhizophila CBS 207.26</name>
    <dbReference type="NCBI Taxonomy" id="1314779"/>
    <lineage>
        <taxon>Eukaryota</taxon>
        <taxon>Fungi</taxon>
        <taxon>Dikarya</taxon>
        <taxon>Ascomycota</taxon>
        <taxon>Pezizomycotina</taxon>
        <taxon>Dothideomycetes</taxon>
        <taxon>Dothideomycetes incertae sedis</taxon>
        <taxon>Zopfiaceae</taxon>
        <taxon>Zopfia</taxon>
    </lineage>
</organism>
<dbReference type="AlphaFoldDB" id="A0A6A6ELY2"/>